<gene>
    <name evidence="9" type="ORF">EDD78_110116</name>
</gene>
<dbReference type="PANTHER" id="PTHR30330">
    <property type="entry name" value="AGSS FAMILY TRANSPORTER, SODIUM-ALANINE"/>
    <property type="match status" value="1"/>
</dbReference>
<evidence type="ECO:0000256" key="3">
    <source>
        <dbReference type="ARBA" id="ARBA00022448"/>
    </source>
</evidence>
<feature type="transmembrane region" description="Helical" evidence="8">
    <location>
        <begin position="212"/>
        <end position="232"/>
    </location>
</feature>
<dbReference type="NCBIfam" id="TIGR00835">
    <property type="entry name" value="agcS"/>
    <property type="match status" value="1"/>
</dbReference>
<feature type="transmembrane region" description="Helical" evidence="8">
    <location>
        <begin position="65"/>
        <end position="93"/>
    </location>
</feature>
<dbReference type="EMBL" id="SLUK01000010">
    <property type="protein sequence ID" value="TCL42490.1"/>
    <property type="molecule type" value="Genomic_DNA"/>
</dbReference>
<proteinExistence type="inferred from homology"/>
<evidence type="ECO:0000256" key="6">
    <source>
        <dbReference type="ARBA" id="ARBA00022989"/>
    </source>
</evidence>
<keyword evidence="7 8" id="KW-0472">Membrane</keyword>
<protein>
    <submittedName>
        <fullName evidence="9">AGCS family alanine or glycine:cation symporter</fullName>
    </submittedName>
</protein>
<dbReference type="GO" id="GO:0005886">
    <property type="term" value="C:plasma membrane"/>
    <property type="evidence" value="ECO:0007669"/>
    <property type="project" value="UniProtKB-SubCell"/>
</dbReference>
<comment type="caution">
    <text evidence="9">The sequence shown here is derived from an EMBL/GenBank/DDBJ whole genome shotgun (WGS) entry which is preliminary data.</text>
</comment>
<comment type="similarity">
    <text evidence="2 8">Belongs to the alanine or glycine:cation symporter (AGCS) (TC 2.A.25) family.</text>
</comment>
<dbReference type="PANTHER" id="PTHR30330:SF3">
    <property type="entry name" value="TRANSCRIPTIONAL REGULATOR, LRP FAMILY"/>
    <property type="match status" value="1"/>
</dbReference>
<dbReference type="GO" id="GO:0005283">
    <property type="term" value="F:amino acid:sodium symporter activity"/>
    <property type="evidence" value="ECO:0007669"/>
    <property type="project" value="InterPro"/>
</dbReference>
<keyword evidence="5 8" id="KW-0812">Transmembrane</keyword>
<name>A0A9X8UIH3_9FIRM</name>
<keyword evidence="8" id="KW-0769">Symport</keyword>
<reference evidence="9 10" key="1">
    <citation type="submission" date="2019-03" db="EMBL/GenBank/DDBJ databases">
        <title>Genomic Encyclopedia of Type Strains, Phase IV (KMG-IV): sequencing the most valuable type-strain genomes for metagenomic binning, comparative biology and taxonomic classification.</title>
        <authorList>
            <person name="Goeker M."/>
        </authorList>
    </citation>
    <scope>NUCLEOTIDE SEQUENCE [LARGE SCALE GENOMIC DNA]</scope>
    <source>
        <strain evidence="9 10">DSM 100433</strain>
    </source>
</reference>
<dbReference type="PRINTS" id="PR00175">
    <property type="entry name" value="NAALASMPORT"/>
</dbReference>
<evidence type="ECO:0000256" key="2">
    <source>
        <dbReference type="ARBA" id="ARBA00009261"/>
    </source>
</evidence>
<dbReference type="RefSeq" id="WP_132085003.1">
    <property type="nucleotide sequence ID" value="NZ_SLUK01000010.1"/>
</dbReference>
<organism evidence="9 10">
    <name type="scientific">Harryflintia acetispora</name>
    <dbReference type="NCBI Taxonomy" id="1849041"/>
    <lineage>
        <taxon>Bacteria</taxon>
        <taxon>Bacillati</taxon>
        <taxon>Bacillota</taxon>
        <taxon>Clostridia</taxon>
        <taxon>Eubacteriales</taxon>
        <taxon>Oscillospiraceae</taxon>
        <taxon>Harryflintia</taxon>
    </lineage>
</organism>
<evidence type="ECO:0000256" key="8">
    <source>
        <dbReference type="RuleBase" id="RU363064"/>
    </source>
</evidence>
<keyword evidence="4 8" id="KW-1003">Cell membrane</keyword>
<keyword evidence="10" id="KW-1185">Reference proteome</keyword>
<evidence type="ECO:0000256" key="7">
    <source>
        <dbReference type="ARBA" id="ARBA00023136"/>
    </source>
</evidence>
<evidence type="ECO:0000313" key="9">
    <source>
        <dbReference type="EMBL" id="TCL42490.1"/>
    </source>
</evidence>
<evidence type="ECO:0000256" key="1">
    <source>
        <dbReference type="ARBA" id="ARBA00004651"/>
    </source>
</evidence>
<accession>A0A9X8UIH3</accession>
<keyword evidence="3 8" id="KW-0813">Transport</keyword>
<evidence type="ECO:0000256" key="4">
    <source>
        <dbReference type="ARBA" id="ARBA00022475"/>
    </source>
</evidence>
<feature type="transmembrane region" description="Helical" evidence="8">
    <location>
        <begin position="20"/>
        <end position="44"/>
    </location>
</feature>
<comment type="subcellular location">
    <subcellularLocation>
        <location evidence="1 8">Cell membrane</location>
        <topology evidence="1 8">Multi-pass membrane protein</topology>
    </subcellularLocation>
</comment>
<keyword evidence="6 8" id="KW-1133">Transmembrane helix</keyword>
<dbReference type="Pfam" id="PF01235">
    <property type="entry name" value="Na_Ala_symp"/>
    <property type="match status" value="1"/>
</dbReference>
<sequence>MQQLISKLYTINEAVSAFVWGVPMLVLFLGVGVYFTICTGGLQFRRLRDILRAPFRSDAPGSGSISAFSAVSGALAGTLGIGNIVGVAGAILLGGPGVVFWMVASAFLCMILKYAETLLAVRYRTRNERGETVGGPMYYMRDGLSLRLLPAVFCLLCLATALFGAGNVTQIGTISHAVEDTFGIGGLWVSAACAVCILLMTGGSVKRLGNVFAILTPLMSILFMAASLLVLLRNIQRLPEVLVLILRSAFSPRAAAGGVGAYTLLSAAKYGVSRGVFSNEAGLGSSPIIHAASGNTPVRQGMCGAFEVFFDTVVMAGLTALTILCSGVDLGAGMSPTALTAAAFGTVFGRASSEILTVMLVVFAVSSVPCWYFYGEKCVEYLWKRAEAKRVYRIFFFALMVFCPLLRLDGLWDLADSLNGLMAVPNLIAVVMLSREVIAATQGERGRRDAVRLLAERTRDNI</sequence>
<dbReference type="Proteomes" id="UP000294682">
    <property type="component" value="Unassembled WGS sequence"/>
</dbReference>
<feature type="transmembrane region" description="Helical" evidence="8">
    <location>
        <begin position="394"/>
        <end position="412"/>
    </location>
</feature>
<feature type="transmembrane region" description="Helical" evidence="8">
    <location>
        <begin position="144"/>
        <end position="165"/>
    </location>
</feature>
<feature type="transmembrane region" description="Helical" evidence="8">
    <location>
        <begin position="99"/>
        <end position="123"/>
    </location>
</feature>
<feature type="transmembrane region" description="Helical" evidence="8">
    <location>
        <begin position="355"/>
        <end position="374"/>
    </location>
</feature>
<dbReference type="AlphaFoldDB" id="A0A9X8UIH3"/>
<evidence type="ECO:0000313" key="10">
    <source>
        <dbReference type="Proteomes" id="UP000294682"/>
    </source>
</evidence>
<feature type="transmembrane region" description="Helical" evidence="8">
    <location>
        <begin position="185"/>
        <end position="205"/>
    </location>
</feature>
<feature type="transmembrane region" description="Helical" evidence="8">
    <location>
        <begin position="418"/>
        <end position="438"/>
    </location>
</feature>
<dbReference type="InterPro" id="IPR001463">
    <property type="entry name" value="Na/Ala_symport"/>
</dbReference>
<evidence type="ECO:0000256" key="5">
    <source>
        <dbReference type="ARBA" id="ARBA00022692"/>
    </source>
</evidence>